<sequence>MATSIVQLSRKDKTSIVQLLRAGRIDEIEKILISEPRNEEFKNALTTLVQCKFVLGCGVIPYVRNLVIIRAFAIANTFEEYQWLYEEAVGFLDHQEVALLRARERMRTLKQCHWVHSRENTCKLTLCSVEQVTRLCHTFQDCQWVFDRFQPAFGNAALKKALFLMNTLDECLWVYGRVSGMDKERTLAAIGERLKTLDDFVKVRASTDTMLDQLARRTMGGLLW</sequence>
<evidence type="ECO:0000313" key="1">
    <source>
        <dbReference type="EMBL" id="OGG59077.1"/>
    </source>
</evidence>
<name>A0A1F6DCN5_9BACT</name>
<gene>
    <name evidence="1" type="ORF">A3C89_01560</name>
</gene>
<dbReference type="STRING" id="1798492.A3C89_01560"/>
<comment type="caution">
    <text evidence="1">The sequence shown here is derived from an EMBL/GenBank/DDBJ whole genome shotgun (WGS) entry which is preliminary data.</text>
</comment>
<dbReference type="EMBL" id="MFLF01000020">
    <property type="protein sequence ID" value="OGG59077.1"/>
    <property type="molecule type" value="Genomic_DNA"/>
</dbReference>
<dbReference type="AlphaFoldDB" id="A0A1F6DCN5"/>
<proteinExistence type="predicted"/>
<organism evidence="1 2">
    <name type="scientific">Candidatus Kaiserbacteria bacterium RIFCSPHIGHO2_02_FULL_50_50</name>
    <dbReference type="NCBI Taxonomy" id="1798492"/>
    <lineage>
        <taxon>Bacteria</taxon>
        <taxon>Candidatus Kaiseribacteriota</taxon>
    </lineage>
</organism>
<protein>
    <submittedName>
        <fullName evidence="1">Uncharacterized protein</fullName>
    </submittedName>
</protein>
<dbReference type="Proteomes" id="UP000178794">
    <property type="component" value="Unassembled WGS sequence"/>
</dbReference>
<accession>A0A1F6DCN5</accession>
<evidence type="ECO:0000313" key="2">
    <source>
        <dbReference type="Proteomes" id="UP000178794"/>
    </source>
</evidence>
<reference evidence="1 2" key="1">
    <citation type="journal article" date="2016" name="Nat. Commun.">
        <title>Thousands of microbial genomes shed light on interconnected biogeochemical processes in an aquifer system.</title>
        <authorList>
            <person name="Anantharaman K."/>
            <person name="Brown C.T."/>
            <person name="Hug L.A."/>
            <person name="Sharon I."/>
            <person name="Castelle C.J."/>
            <person name="Probst A.J."/>
            <person name="Thomas B.C."/>
            <person name="Singh A."/>
            <person name="Wilkins M.J."/>
            <person name="Karaoz U."/>
            <person name="Brodie E.L."/>
            <person name="Williams K.H."/>
            <person name="Hubbard S.S."/>
            <person name="Banfield J.F."/>
        </authorList>
    </citation>
    <scope>NUCLEOTIDE SEQUENCE [LARGE SCALE GENOMIC DNA]</scope>
</reference>